<dbReference type="PANTHER" id="PTHR10996:SF283">
    <property type="entry name" value="GLYOXYLATE_HYDROXYPYRUVATE REDUCTASE B"/>
    <property type="match status" value="1"/>
</dbReference>
<evidence type="ECO:0000313" key="7">
    <source>
        <dbReference type="EMBL" id="KTT73879.1"/>
    </source>
</evidence>
<sequence>MTGLPSLLVTRRLPEPVERHLADRWCATFSRDDRALDRAALAAAMTGHDALMPTITDRIDAALLATPGRRVRIIANYGAGVDHVDLEAARAAGVVVTNTPDVLTEATAEIAILLMLMAARRAGEGERELRTGRWTGWRPSHLIGQGLAGRTLGLIGFGRIAQATAVKALGLGMKIRYASRSAAAPDVERALQATRAPSPLALAAECDILSLHVPGGAATHHLVDAALLSVMKPQAIVVNTARGTVIDEAALAAALNAGTIGGIGLDVYEREPAVHPDLLAHPRAVLLPHLGSATIEARTAMGMRAAANLAAFFAGEEPPDRVA</sequence>
<dbReference type="InterPro" id="IPR006140">
    <property type="entry name" value="D-isomer_DH_NAD-bd"/>
</dbReference>
<dbReference type="InterPro" id="IPR036291">
    <property type="entry name" value="NAD(P)-bd_dom_sf"/>
</dbReference>
<dbReference type="RefSeq" id="WP_058755163.1">
    <property type="nucleotide sequence ID" value="NZ_LDTB01000014.1"/>
</dbReference>
<dbReference type="Proteomes" id="UP000074310">
    <property type="component" value="Unassembled WGS sequence"/>
</dbReference>
<dbReference type="SUPFAM" id="SSF51735">
    <property type="entry name" value="NAD(P)-binding Rossmann-fold domains"/>
    <property type="match status" value="1"/>
</dbReference>
<feature type="domain" description="D-isomer specific 2-hydroxyacid dehydrogenase catalytic" evidence="5">
    <location>
        <begin position="9"/>
        <end position="322"/>
    </location>
</feature>
<organism evidence="7 8">
    <name type="scientific">Sphingomonas endophytica</name>
    <dbReference type="NCBI Taxonomy" id="869719"/>
    <lineage>
        <taxon>Bacteria</taxon>
        <taxon>Pseudomonadati</taxon>
        <taxon>Pseudomonadota</taxon>
        <taxon>Alphaproteobacteria</taxon>
        <taxon>Sphingomonadales</taxon>
        <taxon>Sphingomonadaceae</taxon>
        <taxon>Sphingomonas</taxon>
    </lineage>
</organism>
<gene>
    <name evidence="7" type="ORF">NS334_06540</name>
</gene>
<dbReference type="SUPFAM" id="SSF52283">
    <property type="entry name" value="Formate/glycerate dehydrogenase catalytic domain-like"/>
    <property type="match status" value="1"/>
</dbReference>
<evidence type="ECO:0000259" key="5">
    <source>
        <dbReference type="Pfam" id="PF00389"/>
    </source>
</evidence>
<accession>A0A147I5I2</accession>
<dbReference type="Gene3D" id="3.40.50.720">
    <property type="entry name" value="NAD(P)-binding Rossmann-like Domain"/>
    <property type="match status" value="2"/>
</dbReference>
<evidence type="ECO:0000259" key="6">
    <source>
        <dbReference type="Pfam" id="PF02826"/>
    </source>
</evidence>
<dbReference type="CDD" id="cd05301">
    <property type="entry name" value="GDH"/>
    <property type="match status" value="1"/>
</dbReference>
<comment type="caution">
    <text evidence="7">The sequence shown here is derived from an EMBL/GenBank/DDBJ whole genome shotgun (WGS) entry which is preliminary data.</text>
</comment>
<evidence type="ECO:0000256" key="4">
    <source>
        <dbReference type="RuleBase" id="RU003719"/>
    </source>
</evidence>
<evidence type="ECO:0000256" key="2">
    <source>
        <dbReference type="ARBA" id="ARBA00023002"/>
    </source>
</evidence>
<dbReference type="EMBL" id="LDTB01000014">
    <property type="protein sequence ID" value="KTT73879.1"/>
    <property type="molecule type" value="Genomic_DNA"/>
</dbReference>
<comment type="similarity">
    <text evidence="1 4">Belongs to the D-isomer specific 2-hydroxyacid dehydrogenase family.</text>
</comment>
<dbReference type="AlphaFoldDB" id="A0A147I5I2"/>
<dbReference type="OrthoDB" id="9793626at2"/>
<feature type="domain" description="D-isomer specific 2-hydroxyacid dehydrogenase NAD-binding" evidence="6">
    <location>
        <begin position="113"/>
        <end position="291"/>
    </location>
</feature>
<protein>
    <submittedName>
        <fullName evidence="7">2-hydroxyacid dehydrogenase</fullName>
    </submittedName>
</protein>
<evidence type="ECO:0000313" key="8">
    <source>
        <dbReference type="Proteomes" id="UP000074310"/>
    </source>
</evidence>
<dbReference type="GO" id="GO:0030267">
    <property type="term" value="F:glyoxylate reductase (NADPH) activity"/>
    <property type="evidence" value="ECO:0007669"/>
    <property type="project" value="TreeGrafter"/>
</dbReference>
<dbReference type="GO" id="GO:0016618">
    <property type="term" value="F:hydroxypyruvate reductase [NAD(P)H] activity"/>
    <property type="evidence" value="ECO:0007669"/>
    <property type="project" value="TreeGrafter"/>
</dbReference>
<dbReference type="PATRIC" id="fig|869719.3.peg.771"/>
<keyword evidence="8" id="KW-1185">Reference proteome</keyword>
<reference evidence="7 8" key="1">
    <citation type="journal article" date="2016" name="Front. Microbiol.">
        <title>Genomic Resource of Rice Seed Associated Bacteria.</title>
        <authorList>
            <person name="Midha S."/>
            <person name="Bansal K."/>
            <person name="Sharma S."/>
            <person name="Kumar N."/>
            <person name="Patil P.P."/>
            <person name="Chaudhry V."/>
            <person name="Patil P.B."/>
        </authorList>
    </citation>
    <scope>NUCLEOTIDE SEQUENCE [LARGE SCALE GENOMIC DNA]</scope>
    <source>
        <strain evidence="7 8">NS334</strain>
    </source>
</reference>
<keyword evidence="2 4" id="KW-0560">Oxidoreductase</keyword>
<keyword evidence="3" id="KW-0520">NAD</keyword>
<dbReference type="FunFam" id="3.40.50.720:FF:000203">
    <property type="entry name" value="D-3-phosphoglycerate dehydrogenase (SerA)"/>
    <property type="match status" value="1"/>
</dbReference>
<dbReference type="Pfam" id="PF00389">
    <property type="entry name" value="2-Hacid_dh"/>
    <property type="match status" value="1"/>
</dbReference>
<dbReference type="Pfam" id="PF02826">
    <property type="entry name" value="2-Hacid_dh_C"/>
    <property type="match status" value="1"/>
</dbReference>
<dbReference type="GO" id="GO:0051287">
    <property type="term" value="F:NAD binding"/>
    <property type="evidence" value="ECO:0007669"/>
    <property type="project" value="InterPro"/>
</dbReference>
<evidence type="ECO:0000256" key="1">
    <source>
        <dbReference type="ARBA" id="ARBA00005854"/>
    </source>
</evidence>
<evidence type="ECO:0000256" key="3">
    <source>
        <dbReference type="ARBA" id="ARBA00023027"/>
    </source>
</evidence>
<dbReference type="InterPro" id="IPR006139">
    <property type="entry name" value="D-isomer_2_OHA_DH_cat_dom"/>
</dbReference>
<dbReference type="InterPro" id="IPR050223">
    <property type="entry name" value="D-isomer_2-hydroxyacid_DH"/>
</dbReference>
<proteinExistence type="inferred from homology"/>
<dbReference type="PANTHER" id="PTHR10996">
    <property type="entry name" value="2-HYDROXYACID DEHYDROGENASE-RELATED"/>
    <property type="match status" value="1"/>
</dbReference>
<dbReference type="GO" id="GO:0005829">
    <property type="term" value="C:cytosol"/>
    <property type="evidence" value="ECO:0007669"/>
    <property type="project" value="TreeGrafter"/>
</dbReference>
<name>A0A147I5I2_9SPHN</name>